<evidence type="ECO:0000313" key="15">
    <source>
        <dbReference type="EMBL" id="EMO9457679.1"/>
    </source>
</evidence>
<evidence type="ECO:0000256" key="8">
    <source>
        <dbReference type="ARBA" id="ARBA00022777"/>
    </source>
</evidence>
<dbReference type="AlphaFoldDB" id="A0A0A2RCD0"/>
<evidence type="ECO:0000259" key="14">
    <source>
        <dbReference type="PROSITE" id="PS51103"/>
    </source>
</evidence>
<evidence type="ECO:0000256" key="6">
    <source>
        <dbReference type="ARBA" id="ARBA00022683"/>
    </source>
</evidence>
<dbReference type="NCBIfam" id="TIGR00826">
    <property type="entry name" value="EIIB_glc"/>
    <property type="match status" value="1"/>
</dbReference>
<evidence type="ECO:0000313" key="16">
    <source>
        <dbReference type="EMBL" id="MBE8612554.1"/>
    </source>
</evidence>
<evidence type="ECO:0000256" key="3">
    <source>
        <dbReference type="ARBA" id="ARBA00022475"/>
    </source>
</evidence>
<dbReference type="NCBIfam" id="TIGR02004">
    <property type="entry name" value="PTS-IIBC-malX"/>
    <property type="match status" value="1"/>
</dbReference>
<dbReference type="EMBL" id="PKLF01000007">
    <property type="protein sequence ID" value="MBE8612554.1"/>
    <property type="molecule type" value="Genomic_DNA"/>
</dbReference>
<dbReference type="InterPro" id="IPR050429">
    <property type="entry name" value="PTS_Glucose_EIICBA"/>
</dbReference>
<gene>
    <name evidence="15" type="primary">malX</name>
    <name evidence="16" type="ORF">CYG68_08990</name>
    <name evidence="17" type="ORF">OSC06_10100</name>
    <name evidence="15" type="ORF">PN925_003078</name>
</gene>
<feature type="domain" description="PTS EIIC type-1" evidence="14">
    <location>
        <begin position="9"/>
        <end position="427"/>
    </location>
</feature>
<evidence type="ECO:0000259" key="13">
    <source>
        <dbReference type="PROSITE" id="PS51098"/>
    </source>
</evidence>
<organism evidence="16 18">
    <name type="scientific">Morganella morganii</name>
    <name type="common">Proteus morganii</name>
    <dbReference type="NCBI Taxonomy" id="582"/>
    <lineage>
        <taxon>Bacteria</taxon>
        <taxon>Pseudomonadati</taxon>
        <taxon>Pseudomonadota</taxon>
        <taxon>Gammaproteobacteria</taxon>
        <taxon>Enterobacterales</taxon>
        <taxon>Morganellaceae</taxon>
        <taxon>Morganella</taxon>
    </lineage>
</organism>
<keyword evidence="7 12" id="KW-0812">Transmembrane</keyword>
<keyword evidence="10 12" id="KW-0472">Membrane</keyword>
<dbReference type="CDD" id="cd00212">
    <property type="entry name" value="PTS_IIB_glc"/>
    <property type="match status" value="1"/>
</dbReference>
<feature type="active site" description="Phosphocysteine intermediate; for EIIB activity" evidence="11">
    <location>
        <position position="469"/>
    </location>
</feature>
<feature type="transmembrane region" description="Helical" evidence="12">
    <location>
        <begin position="171"/>
        <end position="192"/>
    </location>
</feature>
<feature type="transmembrane region" description="Helical" evidence="12">
    <location>
        <begin position="285"/>
        <end position="306"/>
    </location>
</feature>
<accession>A0A0A2RCD0</accession>
<protein>
    <submittedName>
        <fullName evidence="17">Maltose/glucose-specific PTS transporter subunit IIBC</fullName>
        <ecNumber evidence="17">2.7.1.-</ecNumber>
    </submittedName>
    <submittedName>
        <fullName evidence="16">PTS maltose transporter subunit IICB</fullName>
    </submittedName>
</protein>
<evidence type="ECO:0000313" key="18">
    <source>
        <dbReference type="Proteomes" id="UP000650477"/>
    </source>
</evidence>
<evidence type="ECO:0000256" key="10">
    <source>
        <dbReference type="ARBA" id="ARBA00023136"/>
    </source>
</evidence>
<dbReference type="GeneID" id="93359540"/>
<feature type="transmembrane region" description="Helical" evidence="12">
    <location>
        <begin position="136"/>
        <end position="159"/>
    </location>
</feature>
<keyword evidence="5 17" id="KW-0808">Transferase</keyword>
<dbReference type="EC" id="2.7.1.-" evidence="17"/>
<reference evidence="17" key="2">
    <citation type="submission" date="2023-02" db="EMBL/GenBank/DDBJ databases">
        <title>Detection, antimicrobial susceptibility and genomic characterization of NDM-producing species of Morganellaceae, Yersiniaceae, and Enterobacteriaceae other than Klebsiella.</title>
        <authorList>
            <person name="Camargo C.H."/>
            <person name="Sacchi C.T."/>
            <person name="Campos K.R."/>
        </authorList>
    </citation>
    <scope>NUCLEOTIDE SEQUENCE</scope>
    <source>
        <strain evidence="17">1189_21</strain>
    </source>
</reference>
<dbReference type="Pfam" id="PF00367">
    <property type="entry name" value="PTS_EIIB"/>
    <property type="match status" value="1"/>
</dbReference>
<dbReference type="GO" id="GO:0005886">
    <property type="term" value="C:plasma membrane"/>
    <property type="evidence" value="ECO:0007669"/>
    <property type="project" value="UniProtKB-SubCell"/>
</dbReference>
<proteinExistence type="predicted"/>
<dbReference type="PANTHER" id="PTHR30009:SF20">
    <property type="entry name" value="PTS SYSTEM GLUCOSE-SPECIFIC EIICB COMPONENT-RELATED"/>
    <property type="match status" value="1"/>
</dbReference>
<evidence type="ECO:0000256" key="5">
    <source>
        <dbReference type="ARBA" id="ARBA00022679"/>
    </source>
</evidence>
<dbReference type="FunFam" id="3.30.1360.60:FF:000001">
    <property type="entry name" value="PTS system glucose-specific IIBC component PtsG"/>
    <property type="match status" value="1"/>
</dbReference>
<keyword evidence="4" id="KW-0762">Sugar transport</keyword>
<keyword evidence="8" id="KW-0418">Kinase</keyword>
<keyword evidence="9 12" id="KW-1133">Transmembrane helix</keyword>
<dbReference type="Proteomes" id="UP000650477">
    <property type="component" value="Unassembled WGS sequence"/>
</dbReference>
<dbReference type="PROSITE" id="PS51098">
    <property type="entry name" value="PTS_EIIB_TYPE_1"/>
    <property type="match status" value="1"/>
</dbReference>
<comment type="subcellular location">
    <subcellularLocation>
        <location evidence="1">Cell membrane</location>
        <topology evidence="1">Multi-pass membrane protein</topology>
    </subcellularLocation>
</comment>
<dbReference type="InterPro" id="IPR013013">
    <property type="entry name" value="PTS_EIIC_1"/>
</dbReference>
<feature type="transmembrane region" description="Helical" evidence="12">
    <location>
        <begin position="223"/>
        <end position="245"/>
    </location>
</feature>
<evidence type="ECO:0000256" key="9">
    <source>
        <dbReference type="ARBA" id="ARBA00022989"/>
    </source>
</evidence>
<dbReference type="InterPro" id="IPR003352">
    <property type="entry name" value="PTS_EIIC"/>
</dbReference>
<dbReference type="STRING" id="582.AL531_11025"/>
<feature type="transmembrane region" description="Helical" evidence="12">
    <location>
        <begin position="393"/>
        <end position="415"/>
    </location>
</feature>
<keyword evidence="6" id="KW-0598">Phosphotransferase system</keyword>
<keyword evidence="3" id="KW-1003">Cell membrane</keyword>
<feature type="transmembrane region" description="Helical" evidence="12">
    <location>
        <begin position="96"/>
        <end position="116"/>
    </location>
</feature>
<dbReference type="OrthoDB" id="7571469at2"/>
<comment type="caution">
    <text evidence="16">The sequence shown here is derived from an EMBL/GenBank/DDBJ whole genome shotgun (WGS) entry which is preliminary data.</text>
</comment>
<reference evidence="16" key="1">
    <citation type="submission" date="2017-12" db="EMBL/GenBank/DDBJ databases">
        <title>Genome sequencing and analysis.</title>
        <authorList>
            <person name="Huang Y.-T."/>
        </authorList>
    </citation>
    <scope>NUCLEOTIDE SEQUENCE</scope>
    <source>
        <strain evidence="16">VGH116</strain>
    </source>
</reference>
<dbReference type="GO" id="GO:0090563">
    <property type="term" value="F:protein-phosphocysteine-sugar phosphotransferase activity"/>
    <property type="evidence" value="ECO:0007669"/>
    <property type="project" value="TreeGrafter"/>
</dbReference>
<dbReference type="SUPFAM" id="SSF55604">
    <property type="entry name" value="Glucose permease domain IIB"/>
    <property type="match status" value="1"/>
</dbReference>
<dbReference type="Proteomes" id="UP001182247">
    <property type="component" value="Unassembled WGS sequence"/>
</dbReference>
<dbReference type="GO" id="GO:0016301">
    <property type="term" value="F:kinase activity"/>
    <property type="evidence" value="ECO:0007669"/>
    <property type="project" value="UniProtKB-KW"/>
</dbReference>
<feature type="transmembrane region" description="Helical" evidence="12">
    <location>
        <begin position="63"/>
        <end position="89"/>
    </location>
</feature>
<dbReference type="Gene3D" id="3.30.1360.60">
    <property type="entry name" value="Glucose permease domain IIB"/>
    <property type="match status" value="1"/>
</dbReference>
<sequence length="523" mass="56860">MSQEKSFKSKLWEFFQSLGKTFMFPVSLLAFMGLLLGIGSSVTSPSAISSFPFLGNEFVQLTFGFMAMVGGFAFTYLPVMFAMAIPFGLANRNKAVGAFAGFVGYMLMNMSINYYLTVTHQLADPAMMKQVGQSVVLGIQTLEMGVLGGIVVGVITYFLHERFQDTVLHDAFAFFGGIRFVPIITALTLSLVGLAIPFLWKYVAMGIAGIGHIIQSTDVFGPFLYGVGVLLLKPFGLHHILLAMVRFTPAGGTEFVDGYEVAGALNIFYAELKAGLPFSPHVTAFLSQGFMPTFIFGLPAVAYAIYRTAKPENRPVIKGLLLSGVLVSVVTGISEPIEFLFLFIAPVLYIFHIIMSGLALLVMALLGVTIGNTDGGILDLLIFGIMQGTATKWYLVFPVGIIWFAIYFFVFRWYILKHDVKTPGREDAADGAEQAVKANTKARGKAKYDHNLILTALGGKENIDSLDNCITRLRLVVKDMDKVDQKTLKEAGALSVVVLDAHSVQVIIGPQVQSVKSGIEALI</sequence>
<feature type="transmembrane region" description="Helical" evidence="12">
    <location>
        <begin position="315"/>
        <end position="333"/>
    </location>
</feature>
<evidence type="ECO:0000256" key="1">
    <source>
        <dbReference type="ARBA" id="ARBA00004651"/>
    </source>
</evidence>
<dbReference type="GO" id="GO:0008982">
    <property type="term" value="F:protein-N(PI)-phosphohistidine-sugar phosphotransferase activity"/>
    <property type="evidence" value="ECO:0007669"/>
    <property type="project" value="InterPro"/>
</dbReference>
<dbReference type="RefSeq" id="WP_004237705.1">
    <property type="nucleotide sequence ID" value="NZ_ABGYJJ040000001.1"/>
</dbReference>
<keyword evidence="2" id="KW-0813">Transport</keyword>
<reference evidence="15" key="3">
    <citation type="submission" date="2024-02" db="EMBL/GenBank/DDBJ databases">
        <authorList>
            <consortium name="Clinical and Environmental Microbiology Branch: Whole genome sequencing antimicrobial resistance pathogens in the healthcare setting"/>
        </authorList>
    </citation>
    <scope>NUCLEOTIDE SEQUENCE</scope>
    <source>
        <strain evidence="15">2023KU-00017</strain>
    </source>
</reference>
<feature type="domain" description="PTS EIIB type-1" evidence="13">
    <location>
        <begin position="447"/>
        <end position="523"/>
    </location>
</feature>
<evidence type="ECO:0000256" key="4">
    <source>
        <dbReference type="ARBA" id="ARBA00022597"/>
    </source>
</evidence>
<evidence type="ECO:0000256" key="2">
    <source>
        <dbReference type="ARBA" id="ARBA00022448"/>
    </source>
</evidence>
<dbReference type="InterPro" id="IPR001996">
    <property type="entry name" value="PTS_IIB_1"/>
</dbReference>
<evidence type="ECO:0000313" key="17">
    <source>
        <dbReference type="EMBL" id="MDS0898322.1"/>
    </source>
</evidence>
<dbReference type="NCBIfam" id="NF007509">
    <property type="entry name" value="PRK10110.1"/>
    <property type="match status" value="1"/>
</dbReference>
<dbReference type="Pfam" id="PF02378">
    <property type="entry name" value="PTS_EIIC"/>
    <property type="match status" value="1"/>
</dbReference>
<evidence type="ECO:0000256" key="12">
    <source>
        <dbReference type="SAM" id="Phobius"/>
    </source>
</evidence>
<evidence type="ECO:0000256" key="7">
    <source>
        <dbReference type="ARBA" id="ARBA00022692"/>
    </source>
</evidence>
<dbReference type="PROSITE" id="PS51103">
    <property type="entry name" value="PTS_EIIC_TYPE_1"/>
    <property type="match status" value="1"/>
</dbReference>
<dbReference type="GO" id="GO:0009401">
    <property type="term" value="P:phosphoenolpyruvate-dependent sugar phosphotransferase system"/>
    <property type="evidence" value="ECO:0007669"/>
    <property type="project" value="UniProtKB-KW"/>
</dbReference>
<dbReference type="EMBL" id="ABKJEP030000052">
    <property type="protein sequence ID" value="EMO9457679.1"/>
    <property type="molecule type" value="Genomic_DNA"/>
</dbReference>
<dbReference type="PANTHER" id="PTHR30009">
    <property type="entry name" value="CYTOCHROME C-TYPE SYNTHESIS PROTEIN AND PTS TRANSMEMBRANE COMPONENT"/>
    <property type="match status" value="1"/>
</dbReference>
<dbReference type="EMBL" id="JAPKIY010000015">
    <property type="protein sequence ID" value="MDS0898322.1"/>
    <property type="molecule type" value="Genomic_DNA"/>
</dbReference>
<feature type="transmembrane region" description="Helical" evidence="12">
    <location>
        <begin position="21"/>
        <end position="43"/>
    </location>
</feature>
<dbReference type="PROSITE" id="PS01035">
    <property type="entry name" value="PTS_EIIB_TYPE_1_CYS"/>
    <property type="match status" value="1"/>
</dbReference>
<name>A0A0A2RCD0_MORMO</name>
<evidence type="ECO:0000256" key="11">
    <source>
        <dbReference type="PROSITE-ProRule" id="PRU00421"/>
    </source>
</evidence>
<dbReference type="InterPro" id="IPR011301">
    <property type="entry name" value="PTS_Mal/Glc-sp_IIBC_component"/>
</dbReference>
<dbReference type="InterPro" id="IPR018113">
    <property type="entry name" value="PTrfase_EIIB_Cys"/>
</dbReference>
<feature type="transmembrane region" description="Helical" evidence="12">
    <location>
        <begin position="339"/>
        <end position="372"/>
    </location>
</feature>
<dbReference type="InterPro" id="IPR036878">
    <property type="entry name" value="Glu_permease_IIB"/>
</dbReference>